<name>A0A4Y7IVP8_PAPSO</name>
<protein>
    <submittedName>
        <fullName evidence="1">Uncharacterized protein</fullName>
    </submittedName>
</protein>
<keyword evidence="2" id="KW-1185">Reference proteome</keyword>
<dbReference type="InterPro" id="IPR050652">
    <property type="entry name" value="AN1_A20_ZnFinger"/>
</dbReference>
<proteinExistence type="predicted"/>
<reference evidence="1 2" key="1">
    <citation type="journal article" date="2018" name="Science">
        <title>The opium poppy genome and morphinan production.</title>
        <authorList>
            <person name="Guo L."/>
            <person name="Winzer T."/>
            <person name="Yang X."/>
            <person name="Li Y."/>
            <person name="Ning Z."/>
            <person name="He Z."/>
            <person name="Teodor R."/>
            <person name="Lu Y."/>
            <person name="Bowser T.A."/>
            <person name="Graham I.A."/>
            <person name="Ye K."/>
        </authorList>
    </citation>
    <scope>NUCLEOTIDE SEQUENCE [LARGE SCALE GENOMIC DNA]</scope>
    <source>
        <strain evidence="2">cv. HN1</strain>
        <tissue evidence="1">Leaves</tissue>
    </source>
</reference>
<dbReference type="Proteomes" id="UP000316621">
    <property type="component" value="Chromosome 2"/>
</dbReference>
<dbReference type="Gramene" id="RZC51821">
    <property type="protein sequence ID" value="RZC51821"/>
    <property type="gene ID" value="C5167_020241"/>
</dbReference>
<gene>
    <name evidence="1" type="ORF">C5167_020241</name>
</gene>
<evidence type="ECO:0000313" key="2">
    <source>
        <dbReference type="Proteomes" id="UP000316621"/>
    </source>
</evidence>
<dbReference type="InterPro" id="IPR035896">
    <property type="entry name" value="AN1-like_Znf"/>
</dbReference>
<organism evidence="1 2">
    <name type="scientific">Papaver somniferum</name>
    <name type="common">Opium poppy</name>
    <dbReference type="NCBI Taxonomy" id="3469"/>
    <lineage>
        <taxon>Eukaryota</taxon>
        <taxon>Viridiplantae</taxon>
        <taxon>Streptophyta</taxon>
        <taxon>Embryophyta</taxon>
        <taxon>Tracheophyta</taxon>
        <taxon>Spermatophyta</taxon>
        <taxon>Magnoliopsida</taxon>
        <taxon>Ranunculales</taxon>
        <taxon>Papaveraceae</taxon>
        <taxon>Papaveroideae</taxon>
        <taxon>Papaver</taxon>
    </lineage>
</organism>
<dbReference type="STRING" id="3469.A0A4Y7IVP8"/>
<dbReference type="SUPFAM" id="SSF118310">
    <property type="entry name" value="AN1-like Zinc finger"/>
    <property type="match status" value="1"/>
</dbReference>
<dbReference type="Gene3D" id="4.10.1110.10">
    <property type="entry name" value="AN1-like Zinc finger"/>
    <property type="match status" value="1"/>
</dbReference>
<dbReference type="EMBL" id="CM010716">
    <property type="protein sequence ID" value="RZC51821.1"/>
    <property type="molecule type" value="Genomic_DNA"/>
</dbReference>
<dbReference type="PANTHER" id="PTHR10634">
    <property type="entry name" value="AN1-TYPE ZINC FINGER PROTEIN"/>
    <property type="match status" value="1"/>
</dbReference>
<evidence type="ECO:0000313" key="1">
    <source>
        <dbReference type="EMBL" id="RZC51821.1"/>
    </source>
</evidence>
<dbReference type="PANTHER" id="PTHR10634:SF149">
    <property type="entry name" value="AN1-TYPE DOMAIN-CONTAINING PROTEIN-RELATED"/>
    <property type="match status" value="1"/>
</dbReference>
<accession>A0A4Y7IVP8</accession>
<sequence>MDGNPPAQLFLEYQQNLCNAHMIFERFVYKRRVGLARFKCHCKQTFCSIYRYKDKHNYQFDYKSTTQDQITKANTVVKANKTETIWLWQCSREVVKCL</sequence>
<dbReference type="AlphaFoldDB" id="A0A4Y7IVP8"/>